<sequence length="82" mass="9219">MLCIHIEVGRFFSSSSFFLSTSDTQRRRKKARRRVTLDPCGKIQVEAADPGTLPTRRKVLLLLRHTGSRSGSGSVTERSKKD</sequence>
<keyword evidence="2" id="KW-1185">Reference proteome</keyword>
<accession>A0AA40G275</accession>
<evidence type="ECO:0000313" key="2">
    <source>
        <dbReference type="Proteomes" id="UP001177670"/>
    </source>
</evidence>
<proteinExistence type="predicted"/>
<evidence type="ECO:0000313" key="1">
    <source>
        <dbReference type="EMBL" id="KAK1129364.1"/>
    </source>
</evidence>
<dbReference type="Proteomes" id="UP001177670">
    <property type="component" value="Unassembled WGS sequence"/>
</dbReference>
<comment type="caution">
    <text evidence="1">The sequence shown here is derived from an EMBL/GenBank/DDBJ whole genome shotgun (WGS) entry which is preliminary data.</text>
</comment>
<reference evidence="1" key="1">
    <citation type="submission" date="2021-10" db="EMBL/GenBank/DDBJ databases">
        <title>Melipona bicolor Genome sequencing and assembly.</title>
        <authorList>
            <person name="Araujo N.S."/>
            <person name="Arias M.C."/>
        </authorList>
    </citation>
    <scope>NUCLEOTIDE SEQUENCE</scope>
    <source>
        <strain evidence="1">USP_2M_L1-L4_2017</strain>
        <tissue evidence="1">Whole body</tissue>
    </source>
</reference>
<gene>
    <name evidence="1" type="ORF">K0M31_019098</name>
</gene>
<name>A0AA40G275_9HYME</name>
<protein>
    <submittedName>
        <fullName evidence="1">Uncharacterized protein</fullName>
    </submittedName>
</protein>
<dbReference type="AlphaFoldDB" id="A0AA40G275"/>
<organism evidence="1 2">
    <name type="scientific">Melipona bicolor</name>
    <dbReference type="NCBI Taxonomy" id="60889"/>
    <lineage>
        <taxon>Eukaryota</taxon>
        <taxon>Metazoa</taxon>
        <taxon>Ecdysozoa</taxon>
        <taxon>Arthropoda</taxon>
        <taxon>Hexapoda</taxon>
        <taxon>Insecta</taxon>
        <taxon>Pterygota</taxon>
        <taxon>Neoptera</taxon>
        <taxon>Endopterygota</taxon>
        <taxon>Hymenoptera</taxon>
        <taxon>Apocrita</taxon>
        <taxon>Aculeata</taxon>
        <taxon>Apoidea</taxon>
        <taxon>Anthophila</taxon>
        <taxon>Apidae</taxon>
        <taxon>Melipona</taxon>
    </lineage>
</organism>
<dbReference type="EMBL" id="JAHYIQ010000008">
    <property type="protein sequence ID" value="KAK1129364.1"/>
    <property type="molecule type" value="Genomic_DNA"/>
</dbReference>